<dbReference type="SMART" id="SM00355">
    <property type="entry name" value="ZnF_C2H2"/>
    <property type="match status" value="2"/>
</dbReference>
<feature type="domain" description="U1-type" evidence="4">
    <location>
        <begin position="280"/>
        <end position="314"/>
    </location>
</feature>
<comment type="similarity">
    <text evidence="1">Belongs to the DP1 family.</text>
</comment>
<dbReference type="Proteomes" id="UP001374535">
    <property type="component" value="Chromosome 1"/>
</dbReference>
<dbReference type="SMART" id="SM00451">
    <property type="entry name" value="ZnF_U1"/>
    <property type="match status" value="2"/>
</dbReference>
<protein>
    <recommendedName>
        <fullName evidence="1">HVA22-like protein</fullName>
    </recommendedName>
</protein>
<dbReference type="Gene3D" id="3.30.160.60">
    <property type="entry name" value="Classic Zinc Finger"/>
    <property type="match status" value="2"/>
</dbReference>
<dbReference type="GO" id="GO:0008270">
    <property type="term" value="F:zinc ion binding"/>
    <property type="evidence" value="ECO:0007669"/>
    <property type="project" value="InterPro"/>
</dbReference>
<feature type="domain" description="C2H2-type" evidence="3">
    <location>
        <begin position="283"/>
        <end position="307"/>
    </location>
</feature>
<dbReference type="EMBL" id="CP144700">
    <property type="protein sequence ID" value="WVZ23650.1"/>
    <property type="molecule type" value="Genomic_DNA"/>
</dbReference>
<dbReference type="InterPro" id="IPR004345">
    <property type="entry name" value="TB2_DP1_HVA22"/>
</dbReference>
<dbReference type="Pfam" id="PF03134">
    <property type="entry name" value="TB2_DP1_HVA22"/>
    <property type="match status" value="1"/>
</dbReference>
<keyword evidence="1" id="KW-1133">Transmembrane helix</keyword>
<keyword evidence="1" id="KW-0812">Transmembrane</keyword>
<dbReference type="SUPFAM" id="SSF57667">
    <property type="entry name" value="beta-beta-alpha zinc fingers"/>
    <property type="match status" value="2"/>
</dbReference>
<feature type="compositionally biased region" description="Basic and acidic residues" evidence="2">
    <location>
        <begin position="325"/>
        <end position="336"/>
    </location>
</feature>
<dbReference type="PANTHER" id="PTHR12300">
    <property type="entry name" value="HVA22-LIKE PROTEINS"/>
    <property type="match status" value="1"/>
</dbReference>
<evidence type="ECO:0000313" key="5">
    <source>
        <dbReference type="EMBL" id="WVZ23650.1"/>
    </source>
</evidence>
<comment type="subcellular location">
    <subcellularLocation>
        <location evidence="1">Membrane</location>
        <topology evidence="1">Multi-pass membrane protein</topology>
    </subcellularLocation>
</comment>
<name>A0AAQ3P9Q9_VIGMU</name>
<reference evidence="5 6" key="1">
    <citation type="journal article" date="2023" name="Life. Sci Alliance">
        <title>Evolutionary insights into 3D genome organization and epigenetic landscape of Vigna mungo.</title>
        <authorList>
            <person name="Junaid A."/>
            <person name="Singh B."/>
            <person name="Bhatia S."/>
        </authorList>
    </citation>
    <scope>NUCLEOTIDE SEQUENCE [LARGE SCALE GENOMIC DNA]</scope>
    <source>
        <strain evidence="5">Urdbean</strain>
    </source>
</reference>
<accession>A0AAQ3P9Q9</accession>
<gene>
    <name evidence="5" type="ORF">V8G54_002194</name>
</gene>
<dbReference type="PANTHER" id="PTHR12300:SF43">
    <property type="entry name" value="HVA22-LIKE PROTEIN"/>
    <property type="match status" value="1"/>
</dbReference>
<dbReference type="InterPro" id="IPR013087">
    <property type="entry name" value="Znf_C2H2_type"/>
</dbReference>
<feature type="domain" description="U1-type" evidence="4">
    <location>
        <begin position="357"/>
        <end position="391"/>
    </location>
</feature>
<feature type="transmembrane region" description="Helical" evidence="1">
    <location>
        <begin position="80"/>
        <end position="99"/>
    </location>
</feature>
<feature type="domain" description="C2H2-type" evidence="3">
    <location>
        <begin position="360"/>
        <end position="384"/>
    </location>
</feature>
<evidence type="ECO:0000259" key="4">
    <source>
        <dbReference type="SMART" id="SM00451"/>
    </source>
</evidence>
<evidence type="ECO:0000313" key="6">
    <source>
        <dbReference type="Proteomes" id="UP001374535"/>
    </source>
</evidence>
<keyword evidence="6" id="KW-1185">Reference proteome</keyword>
<feature type="region of interest" description="Disordered" evidence="2">
    <location>
        <begin position="319"/>
        <end position="355"/>
    </location>
</feature>
<evidence type="ECO:0000256" key="2">
    <source>
        <dbReference type="SAM" id="MobiDB-lite"/>
    </source>
</evidence>
<dbReference type="Pfam" id="PF12874">
    <property type="entry name" value="zf-met"/>
    <property type="match status" value="2"/>
</dbReference>
<sequence>MFFRPNSVFPFSSSSFFSALQQAHNTNNLVPQEMSSLWFLKLIVKCLDHCAWPLLALGYPLCASVQAIETESYKATKDLISYWILLSLIYLFEYAFFRLLQWYQFWPYTKLMIIFWLIVPDFGRASYAYNNIIRTCISNPQAIISSLNNWRKISVKKDNFLLHADRYLEENGTEALMKLIASKNTTNKPVAQATNASIVTDHEEMQQTNVKKLQTEPKATKDLEVIEKKEIPTGNQNIPVAPKLVQSENVSATMLETNGIVIKEKGVEELPQIFTHKEVQKEWTCALCHVTTTSQKTLNSHLQGSKHRNMEIALKAKNQPVSQKLKSDHSKEELKQKNIYQPKLKTKNGEKPTGTNNSEIRCEICNVKCPCEITLASHRKGKKHLAKVQSLI</sequence>
<keyword evidence="1" id="KW-0472">Membrane</keyword>
<dbReference type="GO" id="GO:0016020">
    <property type="term" value="C:membrane"/>
    <property type="evidence" value="ECO:0007669"/>
    <property type="project" value="UniProtKB-SubCell"/>
</dbReference>
<dbReference type="InterPro" id="IPR036236">
    <property type="entry name" value="Znf_C2H2_sf"/>
</dbReference>
<dbReference type="AlphaFoldDB" id="A0AAQ3P9Q9"/>
<evidence type="ECO:0000259" key="3">
    <source>
        <dbReference type="SMART" id="SM00355"/>
    </source>
</evidence>
<dbReference type="InterPro" id="IPR003604">
    <property type="entry name" value="Matrin/U1-like-C_Znf_C2H2"/>
</dbReference>
<comment type="caution">
    <text evidence="1">Lacks conserved residue(s) required for the propagation of feature annotation.</text>
</comment>
<dbReference type="GO" id="GO:0003676">
    <property type="term" value="F:nucleic acid binding"/>
    <property type="evidence" value="ECO:0007669"/>
    <property type="project" value="InterPro"/>
</dbReference>
<evidence type="ECO:0000256" key="1">
    <source>
        <dbReference type="RuleBase" id="RU362006"/>
    </source>
</evidence>
<organism evidence="5 6">
    <name type="scientific">Vigna mungo</name>
    <name type="common">Black gram</name>
    <name type="synonym">Phaseolus mungo</name>
    <dbReference type="NCBI Taxonomy" id="3915"/>
    <lineage>
        <taxon>Eukaryota</taxon>
        <taxon>Viridiplantae</taxon>
        <taxon>Streptophyta</taxon>
        <taxon>Embryophyta</taxon>
        <taxon>Tracheophyta</taxon>
        <taxon>Spermatophyta</taxon>
        <taxon>Magnoliopsida</taxon>
        <taxon>eudicotyledons</taxon>
        <taxon>Gunneridae</taxon>
        <taxon>Pentapetalae</taxon>
        <taxon>rosids</taxon>
        <taxon>fabids</taxon>
        <taxon>Fabales</taxon>
        <taxon>Fabaceae</taxon>
        <taxon>Papilionoideae</taxon>
        <taxon>50 kb inversion clade</taxon>
        <taxon>NPAAA clade</taxon>
        <taxon>indigoferoid/millettioid clade</taxon>
        <taxon>Phaseoleae</taxon>
        <taxon>Vigna</taxon>
    </lineage>
</organism>
<proteinExistence type="inferred from homology"/>